<evidence type="ECO:0000256" key="4">
    <source>
        <dbReference type="ARBA" id="ARBA00023159"/>
    </source>
</evidence>
<keyword evidence="4" id="KW-0010">Activator</keyword>
<dbReference type="GO" id="GO:0003700">
    <property type="term" value="F:DNA-binding transcription factor activity"/>
    <property type="evidence" value="ECO:0007669"/>
    <property type="project" value="InterPro"/>
</dbReference>
<evidence type="ECO:0000256" key="2">
    <source>
        <dbReference type="ARBA" id="ARBA00023015"/>
    </source>
</evidence>
<dbReference type="Proteomes" id="UP000256297">
    <property type="component" value="Chromosome CBM2589_a"/>
</dbReference>
<dbReference type="InterPro" id="IPR036390">
    <property type="entry name" value="WH_DNA-bd_sf"/>
</dbReference>
<sequence>MEFRQLKYFVRIVELGSVSRAAADLYTAQPALSQQIAKLEDELKVKLLARSARGVVATEAGEVFYRHARAMLRQADLMKSEVRHAGEHPHGSVSVGLPTSAATILAPRLYAEAARQYPDIQLQITESLSGHLQELVVNGRIEMSLLFERVDGTGVVRETRLGTHLEVTPLLTESLILLSCEQPGDAVPEEVSIADAAKRPLILPGKSNITRQIIDEAFEAAGERPVVLAELDSLATIRAVVASGVGSTILSPSIPGGTAGLTVQRIAGAVLQRRLSLCTFDIMPLSSAARRIMELIRATALALIAEGAWPGASRID</sequence>
<evidence type="ECO:0000313" key="7">
    <source>
        <dbReference type="EMBL" id="SOY67361.1"/>
    </source>
</evidence>
<dbReference type="PRINTS" id="PR00039">
    <property type="entry name" value="HTHLYSR"/>
</dbReference>
<dbReference type="SUPFAM" id="SSF46785">
    <property type="entry name" value="Winged helix' DNA-binding domain"/>
    <property type="match status" value="1"/>
</dbReference>
<dbReference type="PANTHER" id="PTHR30293:SF0">
    <property type="entry name" value="NITROGEN ASSIMILATION REGULATORY PROTEIN NAC"/>
    <property type="match status" value="1"/>
</dbReference>
<dbReference type="SUPFAM" id="SSF53850">
    <property type="entry name" value="Periplasmic binding protein-like II"/>
    <property type="match status" value="1"/>
</dbReference>
<dbReference type="GO" id="GO:0003677">
    <property type="term" value="F:DNA binding"/>
    <property type="evidence" value="ECO:0007669"/>
    <property type="project" value="UniProtKB-KW"/>
</dbReference>
<dbReference type="Pfam" id="PF03466">
    <property type="entry name" value="LysR_substrate"/>
    <property type="match status" value="1"/>
</dbReference>
<evidence type="ECO:0000256" key="3">
    <source>
        <dbReference type="ARBA" id="ARBA00023125"/>
    </source>
</evidence>
<dbReference type="Pfam" id="PF00126">
    <property type="entry name" value="HTH_1"/>
    <property type="match status" value="1"/>
</dbReference>
<dbReference type="InterPro" id="IPR000847">
    <property type="entry name" value="LysR_HTH_N"/>
</dbReference>
<comment type="similarity">
    <text evidence="1">Belongs to the LysR transcriptional regulatory family.</text>
</comment>
<proteinExistence type="inferred from homology"/>
<keyword evidence="5" id="KW-0804">Transcription</keyword>
<dbReference type="FunFam" id="1.10.10.10:FF:000001">
    <property type="entry name" value="LysR family transcriptional regulator"/>
    <property type="match status" value="1"/>
</dbReference>
<keyword evidence="3" id="KW-0238">DNA-binding</keyword>
<dbReference type="RefSeq" id="WP_116340495.1">
    <property type="nucleotide sequence ID" value="NZ_LT976857.1"/>
</dbReference>
<dbReference type="AlphaFoldDB" id="A0A375CC31"/>
<gene>
    <name evidence="7" type="ORF">CBM2589_A80056</name>
</gene>
<keyword evidence="2" id="KW-0805">Transcription regulation</keyword>
<dbReference type="Gene3D" id="3.40.190.290">
    <property type="match status" value="1"/>
</dbReference>
<feature type="domain" description="HTH lysR-type" evidence="6">
    <location>
        <begin position="1"/>
        <end position="58"/>
    </location>
</feature>
<dbReference type="EMBL" id="OFSP01000038">
    <property type="protein sequence ID" value="SOY67361.1"/>
    <property type="molecule type" value="Genomic_DNA"/>
</dbReference>
<protein>
    <recommendedName>
        <fullName evidence="6">HTH lysR-type domain-containing protein</fullName>
    </recommendedName>
</protein>
<evidence type="ECO:0000256" key="1">
    <source>
        <dbReference type="ARBA" id="ARBA00009437"/>
    </source>
</evidence>
<organism evidence="7">
    <name type="scientific">Cupriavidus taiwanensis</name>
    <dbReference type="NCBI Taxonomy" id="164546"/>
    <lineage>
        <taxon>Bacteria</taxon>
        <taxon>Pseudomonadati</taxon>
        <taxon>Pseudomonadota</taxon>
        <taxon>Betaproteobacteria</taxon>
        <taxon>Burkholderiales</taxon>
        <taxon>Burkholderiaceae</taxon>
        <taxon>Cupriavidus</taxon>
    </lineage>
</organism>
<name>A0A375CC31_9BURK</name>
<dbReference type="GO" id="GO:2000142">
    <property type="term" value="P:regulation of DNA-templated transcription initiation"/>
    <property type="evidence" value="ECO:0007669"/>
    <property type="project" value="TreeGrafter"/>
</dbReference>
<dbReference type="InterPro" id="IPR036388">
    <property type="entry name" value="WH-like_DNA-bd_sf"/>
</dbReference>
<dbReference type="PROSITE" id="PS50931">
    <property type="entry name" value="HTH_LYSR"/>
    <property type="match status" value="1"/>
</dbReference>
<evidence type="ECO:0000259" key="6">
    <source>
        <dbReference type="PROSITE" id="PS50931"/>
    </source>
</evidence>
<dbReference type="InterPro" id="IPR005119">
    <property type="entry name" value="LysR_subst-bd"/>
</dbReference>
<accession>A0A375CC31</accession>
<dbReference type="PANTHER" id="PTHR30293">
    <property type="entry name" value="TRANSCRIPTIONAL REGULATORY PROTEIN NAC-RELATED"/>
    <property type="match status" value="1"/>
</dbReference>
<dbReference type="Gene3D" id="1.10.10.10">
    <property type="entry name" value="Winged helix-like DNA-binding domain superfamily/Winged helix DNA-binding domain"/>
    <property type="match status" value="1"/>
</dbReference>
<evidence type="ECO:0000256" key="5">
    <source>
        <dbReference type="ARBA" id="ARBA00023163"/>
    </source>
</evidence>
<comment type="caution">
    <text evidence="7">The sequence shown here is derived from an EMBL/GenBank/DDBJ whole genome shotgun (WGS) entry which is preliminary data.</text>
</comment>
<reference evidence="7" key="1">
    <citation type="submission" date="2018-01" db="EMBL/GenBank/DDBJ databases">
        <authorList>
            <person name="Clerissi C."/>
        </authorList>
    </citation>
    <scope>NUCLEOTIDE SEQUENCE</scope>
    <source>
        <strain evidence="7">Cupriavidus taiwanensis STM 3521</strain>
    </source>
</reference>